<proteinExistence type="predicted"/>
<dbReference type="Gene3D" id="3.40.1440.10">
    <property type="entry name" value="GIY-YIG endonuclease"/>
    <property type="match status" value="1"/>
</dbReference>
<dbReference type="Proteomes" id="UP000694892">
    <property type="component" value="Chromosome 5L"/>
</dbReference>
<name>A0A974HJC0_XENLA</name>
<sequence>YVGCTIRNLKNRIREHLNTIKSGSDCTPISRHFKDCNGGNLQFVSNQSIERVTLGPRGGDLQAKLLRTEVKWIYKMCTRQPRGLNSVFDISCFC</sequence>
<protein>
    <recommendedName>
        <fullName evidence="3">GIY-YIG domain-containing protein</fullName>
    </recommendedName>
</protein>
<organism evidence="1 2">
    <name type="scientific">Xenopus laevis</name>
    <name type="common">African clawed frog</name>
    <dbReference type="NCBI Taxonomy" id="8355"/>
    <lineage>
        <taxon>Eukaryota</taxon>
        <taxon>Metazoa</taxon>
        <taxon>Chordata</taxon>
        <taxon>Craniata</taxon>
        <taxon>Vertebrata</taxon>
        <taxon>Euteleostomi</taxon>
        <taxon>Amphibia</taxon>
        <taxon>Batrachia</taxon>
        <taxon>Anura</taxon>
        <taxon>Pipoidea</taxon>
        <taxon>Pipidae</taxon>
        <taxon>Xenopodinae</taxon>
        <taxon>Xenopus</taxon>
        <taxon>Xenopus</taxon>
    </lineage>
</organism>
<dbReference type="EMBL" id="CM004474">
    <property type="protein sequence ID" value="OCT80267.1"/>
    <property type="molecule type" value="Genomic_DNA"/>
</dbReference>
<dbReference type="InterPro" id="IPR035901">
    <property type="entry name" value="GIY-YIG_endonuc_sf"/>
</dbReference>
<feature type="non-terminal residue" evidence="1">
    <location>
        <position position="1"/>
    </location>
</feature>
<accession>A0A974HJC0</accession>
<evidence type="ECO:0000313" key="2">
    <source>
        <dbReference type="Proteomes" id="UP000694892"/>
    </source>
</evidence>
<evidence type="ECO:0000313" key="1">
    <source>
        <dbReference type="EMBL" id="OCT80267.1"/>
    </source>
</evidence>
<dbReference type="AlphaFoldDB" id="A0A974HJC0"/>
<reference evidence="2" key="1">
    <citation type="journal article" date="2016" name="Nature">
        <title>Genome evolution in the allotetraploid frog Xenopus laevis.</title>
        <authorList>
            <person name="Session A.M."/>
            <person name="Uno Y."/>
            <person name="Kwon T."/>
            <person name="Chapman J.A."/>
            <person name="Toyoda A."/>
            <person name="Takahashi S."/>
            <person name="Fukui A."/>
            <person name="Hikosaka A."/>
            <person name="Suzuki A."/>
            <person name="Kondo M."/>
            <person name="van Heeringen S.J."/>
            <person name="Quigley I."/>
            <person name="Heinz S."/>
            <person name="Ogino H."/>
            <person name="Ochi H."/>
            <person name="Hellsten U."/>
            <person name="Lyons J.B."/>
            <person name="Simakov O."/>
            <person name="Putnam N."/>
            <person name="Stites J."/>
            <person name="Kuroki Y."/>
            <person name="Tanaka T."/>
            <person name="Michiue T."/>
            <person name="Watanabe M."/>
            <person name="Bogdanovic O."/>
            <person name="Lister R."/>
            <person name="Georgiou G."/>
            <person name="Paranjpe S.S."/>
            <person name="van Kruijsbergen I."/>
            <person name="Shu S."/>
            <person name="Carlson J."/>
            <person name="Kinoshita T."/>
            <person name="Ohta Y."/>
            <person name="Mawaribuchi S."/>
            <person name="Jenkins J."/>
            <person name="Grimwood J."/>
            <person name="Schmutz J."/>
            <person name="Mitros T."/>
            <person name="Mozaffari S.V."/>
            <person name="Suzuki Y."/>
            <person name="Haramoto Y."/>
            <person name="Yamamoto T.S."/>
            <person name="Takagi C."/>
            <person name="Heald R."/>
            <person name="Miller K."/>
            <person name="Haudenschild C."/>
            <person name="Kitzman J."/>
            <person name="Nakayama T."/>
            <person name="Izutsu Y."/>
            <person name="Robert J."/>
            <person name="Fortriede J."/>
            <person name="Burns K."/>
            <person name="Lotay V."/>
            <person name="Karimi K."/>
            <person name="Yasuoka Y."/>
            <person name="Dichmann D.S."/>
            <person name="Flajnik M.F."/>
            <person name="Houston D.W."/>
            <person name="Shendure J."/>
            <person name="DuPasquier L."/>
            <person name="Vize P.D."/>
            <person name="Zorn A.M."/>
            <person name="Ito M."/>
            <person name="Marcotte E.M."/>
            <person name="Wallingford J.B."/>
            <person name="Ito Y."/>
            <person name="Asashima M."/>
            <person name="Ueno N."/>
            <person name="Matsuda Y."/>
            <person name="Veenstra G.J."/>
            <person name="Fujiyama A."/>
            <person name="Harland R.M."/>
            <person name="Taira M."/>
            <person name="Rokhsar D.S."/>
        </authorList>
    </citation>
    <scope>NUCLEOTIDE SEQUENCE [LARGE SCALE GENOMIC DNA]</scope>
    <source>
        <strain evidence="2">J</strain>
    </source>
</reference>
<gene>
    <name evidence="1" type="ORF">XELAEV_18027085mg</name>
</gene>
<evidence type="ECO:0008006" key="3">
    <source>
        <dbReference type="Google" id="ProtNLM"/>
    </source>
</evidence>